<sequence>MNLLVQMNPTRSMFAICTMVCFEDGDSQELLSDLLPARLLPVRRAVLWIRALRGTEGTAPLEWSLLKRCTELRQRRTAFLLSRLPSLSLGAPMYQILAPRTAQDIIDGARDVQTGRWCSGRYGSSTCSVTVVDSHIWSPLPNPQATYLWPKKWSVIKYLTYLVCISQRLGER</sequence>
<proteinExistence type="predicted"/>
<keyword evidence="2" id="KW-1185">Reference proteome</keyword>
<name>A0ACA9N2V7_9GLOM</name>
<reference evidence="1" key="1">
    <citation type="submission" date="2021-06" db="EMBL/GenBank/DDBJ databases">
        <authorList>
            <person name="Kallberg Y."/>
            <person name="Tangrot J."/>
            <person name="Rosling A."/>
        </authorList>
    </citation>
    <scope>NUCLEOTIDE SEQUENCE</scope>
    <source>
        <strain evidence="1">CL356</strain>
    </source>
</reference>
<gene>
    <name evidence="1" type="ORF">ACOLOM_LOCUS7325</name>
</gene>
<organism evidence="1 2">
    <name type="scientific">Acaulospora colombiana</name>
    <dbReference type="NCBI Taxonomy" id="27376"/>
    <lineage>
        <taxon>Eukaryota</taxon>
        <taxon>Fungi</taxon>
        <taxon>Fungi incertae sedis</taxon>
        <taxon>Mucoromycota</taxon>
        <taxon>Glomeromycotina</taxon>
        <taxon>Glomeromycetes</taxon>
        <taxon>Diversisporales</taxon>
        <taxon>Acaulosporaceae</taxon>
        <taxon>Acaulospora</taxon>
    </lineage>
</organism>
<evidence type="ECO:0000313" key="1">
    <source>
        <dbReference type="EMBL" id="CAG8620919.1"/>
    </source>
</evidence>
<protein>
    <submittedName>
        <fullName evidence="1">9913_t:CDS:1</fullName>
    </submittedName>
</protein>
<evidence type="ECO:0000313" key="2">
    <source>
        <dbReference type="Proteomes" id="UP000789525"/>
    </source>
</evidence>
<accession>A0ACA9N2V7</accession>
<dbReference type="Proteomes" id="UP000789525">
    <property type="component" value="Unassembled WGS sequence"/>
</dbReference>
<comment type="caution">
    <text evidence="1">The sequence shown here is derived from an EMBL/GenBank/DDBJ whole genome shotgun (WGS) entry which is preliminary data.</text>
</comment>
<dbReference type="EMBL" id="CAJVPT010016707">
    <property type="protein sequence ID" value="CAG8620919.1"/>
    <property type="molecule type" value="Genomic_DNA"/>
</dbReference>